<dbReference type="InterPro" id="IPR034660">
    <property type="entry name" value="DinB/YfiT-like"/>
</dbReference>
<evidence type="ECO:0000259" key="2">
    <source>
        <dbReference type="Pfam" id="PF11716"/>
    </source>
</evidence>
<dbReference type="GO" id="GO:0016853">
    <property type="term" value="F:isomerase activity"/>
    <property type="evidence" value="ECO:0007669"/>
    <property type="project" value="UniProtKB-KW"/>
</dbReference>
<feature type="domain" description="Mycothiol-dependent maleylpyruvate isomerase metal-binding" evidence="2">
    <location>
        <begin position="16"/>
        <end position="155"/>
    </location>
</feature>
<dbReference type="RefSeq" id="WP_185061684.1">
    <property type="nucleotide sequence ID" value="NZ_BAABJP010000008.1"/>
</dbReference>
<dbReference type="Gene3D" id="1.20.120.450">
    <property type="entry name" value="dinb family like domain"/>
    <property type="match status" value="1"/>
</dbReference>
<evidence type="ECO:0000259" key="1">
    <source>
        <dbReference type="Pfam" id="PF07398"/>
    </source>
</evidence>
<dbReference type="InterPro" id="IPR017517">
    <property type="entry name" value="Maleyloyr_isom"/>
</dbReference>
<dbReference type="InterPro" id="IPR010872">
    <property type="entry name" value="MDMPI_C-term_domain"/>
</dbReference>
<comment type="caution">
    <text evidence="3">The sequence shown here is derived from an EMBL/GenBank/DDBJ whole genome shotgun (WGS) entry which is preliminary data.</text>
</comment>
<feature type="domain" description="MDMPI C-terminal" evidence="1">
    <location>
        <begin position="171"/>
        <end position="262"/>
    </location>
</feature>
<keyword evidence="4" id="KW-1185">Reference proteome</keyword>
<sequence>MTAPAIDRRTVVDNLGEEWASLAALLGELADADWRAPSVLPGWSVQDVVAHMIGTESWLDGQTPPEPAEDPMGLPHVRNQIAAMNERWVLSIRPEEPGRVLDRFVGITDHRLGVLRGMSDEDFFRTAWTPAGEDTYARFMRIRLFDCWLHEQDIRATLDRPGHDGGPCAEMALDEVAGAVGFLIGKRAGAPDGSAVTLRLTGPVHRDFHVEVDGRAKAVDQLSRPATATVAMTSNLFTRLTGGRVDPAEHLSEVQLSGDTDLGRRIALNLSFTI</sequence>
<dbReference type="EMBL" id="BAABJP010000008">
    <property type="protein sequence ID" value="GAA5153926.1"/>
    <property type="molecule type" value="Genomic_DNA"/>
</dbReference>
<dbReference type="Pfam" id="PF11716">
    <property type="entry name" value="MDMPI_N"/>
    <property type="match status" value="1"/>
</dbReference>
<dbReference type="Pfam" id="PF07398">
    <property type="entry name" value="MDMPI_C"/>
    <property type="match status" value="1"/>
</dbReference>
<dbReference type="Proteomes" id="UP001428817">
    <property type="component" value="Unassembled WGS sequence"/>
</dbReference>
<reference evidence="4" key="1">
    <citation type="journal article" date="2019" name="Int. J. Syst. Evol. Microbiol.">
        <title>The Global Catalogue of Microorganisms (GCM) 10K type strain sequencing project: providing services to taxonomists for standard genome sequencing and annotation.</title>
        <authorList>
            <consortium name="The Broad Institute Genomics Platform"/>
            <consortium name="The Broad Institute Genome Sequencing Center for Infectious Disease"/>
            <person name="Wu L."/>
            <person name="Ma J."/>
        </authorList>
    </citation>
    <scope>NUCLEOTIDE SEQUENCE [LARGE SCALE GENOMIC DNA]</scope>
    <source>
        <strain evidence="4">JCM 18303</strain>
    </source>
</reference>
<protein>
    <submittedName>
        <fullName evidence="3">Maleylpyruvate isomerase family mycothiol-dependent enzyme</fullName>
    </submittedName>
</protein>
<dbReference type="SUPFAM" id="SSF109854">
    <property type="entry name" value="DinB/YfiT-like putative metalloenzymes"/>
    <property type="match status" value="1"/>
</dbReference>
<evidence type="ECO:0000313" key="4">
    <source>
        <dbReference type="Proteomes" id="UP001428817"/>
    </source>
</evidence>
<evidence type="ECO:0000313" key="3">
    <source>
        <dbReference type="EMBL" id="GAA5153926.1"/>
    </source>
</evidence>
<keyword evidence="3" id="KW-0413">Isomerase</keyword>
<gene>
    <name evidence="3" type="ORF">GCM10023321_24990</name>
</gene>
<dbReference type="InterPro" id="IPR024344">
    <property type="entry name" value="MDMPI_metal-binding"/>
</dbReference>
<organism evidence="3 4">
    <name type="scientific">Pseudonocardia eucalypti</name>
    <dbReference type="NCBI Taxonomy" id="648755"/>
    <lineage>
        <taxon>Bacteria</taxon>
        <taxon>Bacillati</taxon>
        <taxon>Actinomycetota</taxon>
        <taxon>Actinomycetes</taxon>
        <taxon>Pseudonocardiales</taxon>
        <taxon>Pseudonocardiaceae</taxon>
        <taxon>Pseudonocardia</taxon>
    </lineage>
</organism>
<accession>A0ABP9PXM3</accession>
<proteinExistence type="predicted"/>
<name>A0ABP9PXM3_9PSEU</name>
<dbReference type="NCBIfam" id="TIGR03083">
    <property type="entry name" value="maleylpyruvate isomerase family mycothiol-dependent enzyme"/>
    <property type="match status" value="1"/>
</dbReference>